<sequence length="91" mass="10777">MKLYYGTLSPDRVNIHTLHTIVHYHIHYIRSHVMYVANNHTLHTLRQSYTYIISITYIHTSYTNANHTICQNHSQPFILTTHSSNIKQTQQ</sequence>
<accession>A0A833VKE9</accession>
<name>A0A833VKE9_9HYME</name>
<dbReference type="AlphaFoldDB" id="A0A833VKE9"/>
<comment type="caution">
    <text evidence="1">The sequence shown here is derived from an EMBL/GenBank/DDBJ whole genome shotgun (WGS) entry which is preliminary data.</text>
</comment>
<gene>
    <name evidence="1" type="ORF">E2986_13785</name>
</gene>
<evidence type="ECO:0000313" key="2">
    <source>
        <dbReference type="Proteomes" id="UP000655588"/>
    </source>
</evidence>
<organism evidence="1 2">
    <name type="scientific">Frieseomelitta varia</name>
    <dbReference type="NCBI Taxonomy" id="561572"/>
    <lineage>
        <taxon>Eukaryota</taxon>
        <taxon>Metazoa</taxon>
        <taxon>Ecdysozoa</taxon>
        <taxon>Arthropoda</taxon>
        <taxon>Hexapoda</taxon>
        <taxon>Insecta</taxon>
        <taxon>Pterygota</taxon>
        <taxon>Neoptera</taxon>
        <taxon>Endopterygota</taxon>
        <taxon>Hymenoptera</taxon>
        <taxon>Apocrita</taxon>
        <taxon>Aculeata</taxon>
        <taxon>Apoidea</taxon>
        <taxon>Anthophila</taxon>
        <taxon>Apidae</taxon>
        <taxon>Frieseomelitta</taxon>
    </lineage>
</organism>
<dbReference type="EMBL" id="WNWW01000834">
    <property type="protein sequence ID" value="KAF3421676.1"/>
    <property type="molecule type" value="Genomic_DNA"/>
</dbReference>
<keyword evidence="2" id="KW-1185">Reference proteome</keyword>
<proteinExistence type="predicted"/>
<evidence type="ECO:0000313" key="1">
    <source>
        <dbReference type="EMBL" id="KAF3421676.1"/>
    </source>
</evidence>
<dbReference type="Proteomes" id="UP000655588">
    <property type="component" value="Unassembled WGS sequence"/>
</dbReference>
<protein>
    <submittedName>
        <fullName evidence="1">Uncharacterized protein</fullName>
    </submittedName>
</protein>
<reference evidence="1" key="1">
    <citation type="submission" date="2019-11" db="EMBL/GenBank/DDBJ databases">
        <title>The nuclear and mitochondrial genomes of Frieseomelitta varia - a highly eusocial stingless bee (Meliponini) with a permanently sterile worker caste.</title>
        <authorList>
            <person name="Freitas F.C.P."/>
            <person name="Lourenco A.P."/>
            <person name="Nunes F.M.F."/>
            <person name="Paschoal A.R."/>
            <person name="Abreu F.C.P."/>
            <person name="Barbin F.O."/>
            <person name="Bataglia L."/>
            <person name="Cardoso-Junior C.A.M."/>
            <person name="Cervoni M.S."/>
            <person name="Silva S.R."/>
            <person name="Dalarmi F."/>
            <person name="Del Lama M.A."/>
            <person name="Depintor T.S."/>
            <person name="Ferreira K.M."/>
            <person name="Goria P.S."/>
            <person name="Jaskot M.C."/>
            <person name="Lago D.C."/>
            <person name="Luna-Lucena D."/>
            <person name="Moda L.M."/>
            <person name="Nascimento L."/>
            <person name="Pedrino M."/>
            <person name="Rabico F.O."/>
            <person name="Sanches F.C."/>
            <person name="Santos D.E."/>
            <person name="Santos C.G."/>
            <person name="Vieira J."/>
            <person name="Lopes T.F."/>
            <person name="Barchuk A.R."/>
            <person name="Hartfelder K."/>
            <person name="Simoes Z.L.P."/>
            <person name="Bitondi M.M.G."/>
            <person name="Pinheiro D.G."/>
        </authorList>
    </citation>
    <scope>NUCLEOTIDE SEQUENCE</scope>
    <source>
        <strain evidence="1">USP_RPSP 00005682</strain>
        <tissue evidence="1">Whole individual</tissue>
    </source>
</reference>